<name>A0AA86N343_9BACT</name>
<evidence type="ECO:0000313" key="2">
    <source>
        <dbReference type="EMBL" id="CAI4033880.1"/>
    </source>
</evidence>
<dbReference type="SUPFAM" id="SSF52980">
    <property type="entry name" value="Restriction endonuclease-like"/>
    <property type="match status" value="1"/>
</dbReference>
<keyword evidence="3" id="KW-1185">Reference proteome</keyword>
<dbReference type="RefSeq" id="WP_289271306.1">
    <property type="nucleotide sequence ID" value="NZ_OX365700.1"/>
</dbReference>
<dbReference type="KEGG" id="nti:DNFV4_04322"/>
<dbReference type="Pfam" id="PF05685">
    <property type="entry name" value="Uma2"/>
    <property type="match status" value="1"/>
</dbReference>
<gene>
    <name evidence="2" type="ORF">DNFV4_04322</name>
</gene>
<protein>
    <submittedName>
        <fullName evidence="2">Uma2 domain-containing protein</fullName>
    </submittedName>
</protein>
<dbReference type="InterPro" id="IPR008538">
    <property type="entry name" value="Uma2"/>
</dbReference>
<evidence type="ECO:0000313" key="3">
    <source>
        <dbReference type="Proteomes" id="UP001179121"/>
    </source>
</evidence>
<dbReference type="PANTHER" id="PTHR34107:SF4">
    <property type="entry name" value="SLL1222 PROTEIN"/>
    <property type="match status" value="1"/>
</dbReference>
<organism evidence="2 3">
    <name type="scientific">Nitrospira tepida</name>
    <dbReference type="NCBI Taxonomy" id="2973512"/>
    <lineage>
        <taxon>Bacteria</taxon>
        <taxon>Pseudomonadati</taxon>
        <taxon>Nitrospirota</taxon>
        <taxon>Nitrospiria</taxon>
        <taxon>Nitrospirales</taxon>
        <taxon>Nitrospiraceae</taxon>
        <taxon>Nitrospira</taxon>
    </lineage>
</organism>
<dbReference type="InterPro" id="IPR012296">
    <property type="entry name" value="Nuclease_put_TT1808"/>
</dbReference>
<accession>A0AA86N343</accession>
<dbReference type="Gene3D" id="3.90.1570.10">
    <property type="entry name" value="tt1808, chain A"/>
    <property type="match status" value="1"/>
</dbReference>
<dbReference type="Proteomes" id="UP001179121">
    <property type="component" value="Chromosome"/>
</dbReference>
<proteinExistence type="predicted"/>
<dbReference type="AlphaFoldDB" id="A0AA86N343"/>
<dbReference type="CDD" id="cd06260">
    <property type="entry name" value="DUF820-like"/>
    <property type="match status" value="1"/>
</dbReference>
<dbReference type="PANTHER" id="PTHR34107">
    <property type="entry name" value="SLL0198 PROTEIN-RELATED"/>
    <property type="match status" value="1"/>
</dbReference>
<evidence type="ECO:0000259" key="1">
    <source>
        <dbReference type="Pfam" id="PF05685"/>
    </source>
</evidence>
<dbReference type="InterPro" id="IPR011335">
    <property type="entry name" value="Restrct_endonuc-II-like"/>
</dbReference>
<feature type="domain" description="Putative restriction endonuclease" evidence="1">
    <location>
        <begin position="13"/>
        <end position="181"/>
    </location>
</feature>
<reference evidence="2" key="1">
    <citation type="submission" date="2022-10" db="EMBL/GenBank/DDBJ databases">
        <authorList>
            <person name="Koch H."/>
        </authorList>
    </citation>
    <scope>NUCLEOTIDE SEQUENCE</scope>
    <source>
        <strain evidence="2">DNF</strain>
    </source>
</reference>
<dbReference type="EMBL" id="OX365700">
    <property type="protein sequence ID" value="CAI4033880.1"/>
    <property type="molecule type" value="Genomic_DNA"/>
</dbReference>
<sequence>MSTQPRSTRLTYEDYLLFPDDGKRHELIQGDHSMTPAPSTKHQRISRNLVIAMGAFIRQHALGELFDAPCDVILSDEDVVQPDVLFVTSARKGIVTDDNIKGVPDLVVEILSDATRKKDEVTKRKLYERFGVSEYWIVDPELETVKVFRLGHHQYIRTAELSTEAHDTLTTPLLPEFRLPLADLFE</sequence>